<evidence type="ECO:0000313" key="3">
    <source>
        <dbReference type="Proteomes" id="UP000054596"/>
    </source>
</evidence>
<organism evidence="2 3">
    <name type="scientific">Caballeronia glebae</name>
    <dbReference type="NCBI Taxonomy" id="1777143"/>
    <lineage>
        <taxon>Bacteria</taxon>
        <taxon>Pseudomonadati</taxon>
        <taxon>Pseudomonadota</taxon>
        <taxon>Betaproteobacteria</taxon>
        <taxon>Burkholderiales</taxon>
        <taxon>Burkholderiaceae</taxon>
        <taxon>Caballeronia</taxon>
    </lineage>
</organism>
<evidence type="ECO:0000256" key="1">
    <source>
        <dbReference type="SAM" id="MobiDB-lite"/>
    </source>
</evidence>
<feature type="region of interest" description="Disordered" evidence="1">
    <location>
        <begin position="40"/>
        <end position="80"/>
    </location>
</feature>
<dbReference type="InterPro" id="IPR021847">
    <property type="entry name" value="DUF3443"/>
</dbReference>
<evidence type="ECO:0000313" key="2">
    <source>
        <dbReference type="EMBL" id="SAK47309.1"/>
    </source>
</evidence>
<keyword evidence="2" id="KW-0449">Lipoprotein</keyword>
<dbReference type="EMBL" id="FCOJ02000005">
    <property type="protein sequence ID" value="SAK47309.1"/>
    <property type="molecule type" value="Genomic_DNA"/>
</dbReference>
<name>A0A157ZPB4_9BURK</name>
<feature type="compositionally biased region" description="Polar residues" evidence="1">
    <location>
        <begin position="68"/>
        <end position="80"/>
    </location>
</feature>
<gene>
    <name evidence="2" type="ORF">AWB82_01002</name>
</gene>
<keyword evidence="3" id="KW-1185">Reference proteome</keyword>
<dbReference type="RefSeq" id="WP_086966046.1">
    <property type="nucleotide sequence ID" value="NZ_FCOJ02000005.1"/>
</dbReference>
<feature type="compositionally biased region" description="Gly residues" evidence="1">
    <location>
        <begin position="50"/>
        <end position="61"/>
    </location>
</feature>
<accession>A0A157ZPB4</accession>
<reference evidence="2" key="1">
    <citation type="submission" date="2016-01" db="EMBL/GenBank/DDBJ databases">
        <authorList>
            <person name="Peeters C."/>
        </authorList>
    </citation>
    <scope>NUCLEOTIDE SEQUENCE [LARGE SCALE GENOMIC DNA]</scope>
    <source>
        <strain evidence="2">LMG 29325</strain>
    </source>
</reference>
<dbReference type="OrthoDB" id="5289858at2"/>
<dbReference type="AlphaFoldDB" id="A0A157ZPB4"/>
<comment type="caution">
    <text evidence="2">The sequence shown here is derived from an EMBL/GenBank/DDBJ whole genome shotgun (WGS) entry which is preliminary data.</text>
</comment>
<sequence length="436" mass="43644">MHGTTLSHPALSSSRRGGFARWLGVVCLSVMLAACGGGGDDSSSSSSNGGSSGGSGGGSGGSSSTSSANAQPGSPNGTNAVPINVNSGVAGFVNIPNVSVTVCAPGSSVCQTIDNIQVDTASFGLRILGSAAQNVLGSLPNARASNGGQLAECAGFADGYTWGTVRTADVKIGTEVASGVPLQIIGDLDASAAPTGDNGCPSGSDENSIADIGANGILGIGTQTYDCGNGCVSTPLNAMYFSCTNGANCTGVAVPLAQQVTNPVAKFPVDNNGVIVQLPPVSDSGSASATGVLIFGIGTQSNNAVANVTKYGTDPYGDLNGTYKGKSYTTFFDTGSNGNFFQDSFPLCSGSTAFYCPTSSQSLSTTIKGTEGNSAVVPFLLANASTLTQGKNKFAFNSLGGQLGMASYFDFGLPFFFGRHVYVGYELPNNPAYVAF</sequence>
<dbReference type="STRING" id="1777143.AWB82_01002"/>
<protein>
    <submittedName>
        <fullName evidence="2">Lipoprotein</fullName>
    </submittedName>
</protein>
<dbReference type="Proteomes" id="UP000054596">
    <property type="component" value="Unassembled WGS sequence"/>
</dbReference>
<dbReference type="Pfam" id="PF11925">
    <property type="entry name" value="DUF3443"/>
    <property type="match status" value="1"/>
</dbReference>
<proteinExistence type="predicted"/>